<comment type="caution">
    <text evidence="2">The sequence shown here is derived from an EMBL/GenBank/DDBJ whole genome shotgun (WGS) entry which is preliminary data.</text>
</comment>
<organism evidence="2 3">
    <name type="scientific">Boletus reticuloceps</name>
    <dbReference type="NCBI Taxonomy" id="495285"/>
    <lineage>
        <taxon>Eukaryota</taxon>
        <taxon>Fungi</taxon>
        <taxon>Dikarya</taxon>
        <taxon>Basidiomycota</taxon>
        <taxon>Agaricomycotina</taxon>
        <taxon>Agaricomycetes</taxon>
        <taxon>Agaricomycetidae</taxon>
        <taxon>Boletales</taxon>
        <taxon>Boletineae</taxon>
        <taxon>Boletaceae</taxon>
        <taxon>Boletoideae</taxon>
        <taxon>Boletus</taxon>
    </lineage>
</organism>
<evidence type="ECO:0000256" key="1">
    <source>
        <dbReference type="SAM" id="Phobius"/>
    </source>
</evidence>
<name>A0A8I2YFE1_9AGAM</name>
<reference evidence="2" key="1">
    <citation type="submission" date="2021-03" db="EMBL/GenBank/DDBJ databases">
        <title>Evolutionary innovations through gain and loss of genes in the ectomycorrhizal Boletales.</title>
        <authorList>
            <person name="Wu G."/>
            <person name="Miyauchi S."/>
            <person name="Morin E."/>
            <person name="Yang Z.-L."/>
            <person name="Xu J."/>
            <person name="Martin F.M."/>
        </authorList>
    </citation>
    <scope>NUCLEOTIDE SEQUENCE</scope>
    <source>
        <strain evidence="2">BR01</strain>
    </source>
</reference>
<dbReference type="Proteomes" id="UP000683000">
    <property type="component" value="Unassembled WGS sequence"/>
</dbReference>
<feature type="transmembrane region" description="Helical" evidence="1">
    <location>
        <begin position="20"/>
        <end position="41"/>
    </location>
</feature>
<gene>
    <name evidence="2" type="ORF">JVT61DRAFT_10635</name>
</gene>
<keyword evidence="3" id="KW-1185">Reference proteome</keyword>
<dbReference type="AlphaFoldDB" id="A0A8I2YFE1"/>
<keyword evidence="1" id="KW-0472">Membrane</keyword>
<proteinExistence type="predicted"/>
<keyword evidence="1" id="KW-0812">Transmembrane</keyword>
<protein>
    <submittedName>
        <fullName evidence="2">Uncharacterized protein</fullName>
    </submittedName>
</protein>
<dbReference type="OrthoDB" id="2683341at2759"/>
<feature type="transmembrane region" description="Helical" evidence="1">
    <location>
        <begin position="106"/>
        <end position="125"/>
    </location>
</feature>
<evidence type="ECO:0000313" key="2">
    <source>
        <dbReference type="EMBL" id="KAG6371094.1"/>
    </source>
</evidence>
<dbReference type="EMBL" id="JAGFBS010000040">
    <property type="protein sequence ID" value="KAG6371094.1"/>
    <property type="molecule type" value="Genomic_DNA"/>
</dbReference>
<keyword evidence="1" id="KW-1133">Transmembrane helix</keyword>
<accession>A0A8I2YFE1</accession>
<evidence type="ECO:0000313" key="3">
    <source>
        <dbReference type="Proteomes" id="UP000683000"/>
    </source>
</evidence>
<sequence length="173" mass="19153">MSSPPPSPPSHTFSTIAEAWISLSAFFVVVGISQWSSVLYSKVVKQRRPLRDPDEESTHTSITRPRASSGGWSLARLPLAAVNVFRVVAFRWTLEFGTYDLRVVDVFLTLAYIALLFGLTFEGVAEFGVTRFNLRYWSGRAGRLAASQLPLVTVLGTKHNVLSFITGIGYEKV</sequence>